<dbReference type="PANTHER" id="PTHR35525:SF3">
    <property type="entry name" value="BLL6575 PROTEIN"/>
    <property type="match status" value="1"/>
</dbReference>
<dbReference type="Proteomes" id="UP000609879">
    <property type="component" value="Unassembled WGS sequence"/>
</dbReference>
<evidence type="ECO:0000313" key="2">
    <source>
        <dbReference type="EMBL" id="GID80707.1"/>
    </source>
</evidence>
<feature type="domain" description="Zinc finger CGNR" evidence="1">
    <location>
        <begin position="128"/>
        <end position="169"/>
    </location>
</feature>
<keyword evidence="3" id="KW-1185">Reference proteome</keyword>
<reference evidence="2 3" key="1">
    <citation type="submission" date="2021-01" db="EMBL/GenBank/DDBJ databases">
        <title>Whole genome shotgun sequence of Actinoplanes deccanensis NBRC 13994.</title>
        <authorList>
            <person name="Komaki H."/>
            <person name="Tamura T."/>
        </authorList>
    </citation>
    <scope>NUCLEOTIDE SEQUENCE [LARGE SCALE GENOMIC DNA]</scope>
    <source>
        <strain evidence="2 3">NBRC 13994</strain>
    </source>
</reference>
<name>A0ABQ3YL81_9ACTN</name>
<evidence type="ECO:0000259" key="1">
    <source>
        <dbReference type="Pfam" id="PF11706"/>
    </source>
</evidence>
<gene>
    <name evidence="2" type="ORF">Ade02nite_93480</name>
</gene>
<evidence type="ECO:0000313" key="3">
    <source>
        <dbReference type="Proteomes" id="UP000609879"/>
    </source>
</evidence>
<dbReference type="EMBL" id="BOMI01000201">
    <property type="protein sequence ID" value="GID80707.1"/>
    <property type="molecule type" value="Genomic_DNA"/>
</dbReference>
<dbReference type="RefSeq" id="WP_203777921.1">
    <property type="nucleotide sequence ID" value="NZ_BAAABO010000035.1"/>
</dbReference>
<protein>
    <recommendedName>
        <fullName evidence="1">Zinc finger CGNR domain-containing protein</fullName>
    </recommendedName>
</protein>
<sequence>MHLNPYGEDAVRLALSLVLDPPPSSAALATRCAGAGIALERPARPADLAETAAYLHRWLSVVDATGAERAARLNDLLRETAAYPRLTDHAGDGWHIHYREPDQSLASLLRTLISVGTALHLSGRGMHRLGRCAAAGCERPFADFSRTGRQRYCSHACGNRDAVRRHRSKVRDR</sequence>
<dbReference type="InterPro" id="IPR021005">
    <property type="entry name" value="Znf_CGNR"/>
</dbReference>
<proteinExistence type="predicted"/>
<dbReference type="PANTHER" id="PTHR35525">
    <property type="entry name" value="BLL6575 PROTEIN"/>
    <property type="match status" value="1"/>
</dbReference>
<dbReference type="SUPFAM" id="SSF160904">
    <property type="entry name" value="Jann2411-like"/>
    <property type="match status" value="1"/>
</dbReference>
<comment type="caution">
    <text evidence="2">The sequence shown here is derived from an EMBL/GenBank/DDBJ whole genome shotgun (WGS) entry which is preliminary data.</text>
</comment>
<accession>A0ABQ3YL81</accession>
<dbReference type="Pfam" id="PF11706">
    <property type="entry name" value="zf-CGNR"/>
    <property type="match status" value="1"/>
</dbReference>
<dbReference type="Gene3D" id="1.10.3300.10">
    <property type="entry name" value="Jann2411-like domain"/>
    <property type="match status" value="1"/>
</dbReference>
<dbReference type="InterPro" id="IPR023286">
    <property type="entry name" value="ABATE_dom_sf"/>
</dbReference>
<dbReference type="InterPro" id="IPR010852">
    <property type="entry name" value="ABATE"/>
</dbReference>
<organism evidence="2 3">
    <name type="scientific">Paractinoplanes deccanensis</name>
    <dbReference type="NCBI Taxonomy" id="113561"/>
    <lineage>
        <taxon>Bacteria</taxon>
        <taxon>Bacillati</taxon>
        <taxon>Actinomycetota</taxon>
        <taxon>Actinomycetes</taxon>
        <taxon>Micromonosporales</taxon>
        <taxon>Micromonosporaceae</taxon>
        <taxon>Paractinoplanes</taxon>
    </lineage>
</organism>